<evidence type="ECO:0000256" key="1">
    <source>
        <dbReference type="SAM" id="MobiDB-lite"/>
    </source>
</evidence>
<proteinExistence type="predicted"/>
<dbReference type="EMBL" id="JAKOOW010000033">
    <property type="protein sequence ID" value="MCG6504709.1"/>
    <property type="molecule type" value="Genomic_DNA"/>
</dbReference>
<feature type="region of interest" description="Disordered" evidence="1">
    <location>
        <begin position="46"/>
        <end position="69"/>
    </location>
</feature>
<gene>
    <name evidence="2" type="ORF">MB824_09390</name>
</gene>
<reference evidence="2 3" key="1">
    <citation type="submission" date="2022-02" db="EMBL/GenBank/DDBJ databases">
        <title>Genome sequence data of Kingella unionensis sp. nov. strain CICC 24913 (CCUG 75125).</title>
        <authorList>
            <person name="Xiao M."/>
        </authorList>
    </citation>
    <scope>NUCLEOTIDE SEQUENCE [LARGE SCALE GENOMIC DNA]</scope>
    <source>
        <strain evidence="2 3">CICC 24913</strain>
    </source>
</reference>
<accession>A0ABS9NPI1</accession>
<organism evidence="2 3">
    <name type="scientific">Kingella pumchi</name>
    <dbReference type="NCBI Taxonomy" id="2779506"/>
    <lineage>
        <taxon>Bacteria</taxon>
        <taxon>Pseudomonadati</taxon>
        <taxon>Pseudomonadota</taxon>
        <taxon>Betaproteobacteria</taxon>
        <taxon>Neisseriales</taxon>
        <taxon>Neisseriaceae</taxon>
        <taxon>Kingella</taxon>
    </lineage>
</organism>
<sequence>MSDLIKLAAPEGFSDVSFGGENYTVEDGMVQVPVAAAEFLYQFGFSNAPEAGGQPEGGKRKAKSHAGDA</sequence>
<protein>
    <submittedName>
        <fullName evidence="2">Uncharacterized protein</fullName>
    </submittedName>
</protein>
<feature type="compositionally biased region" description="Basic residues" evidence="1">
    <location>
        <begin position="60"/>
        <end position="69"/>
    </location>
</feature>
<name>A0ABS9NPI1_9NEIS</name>
<evidence type="ECO:0000313" key="3">
    <source>
        <dbReference type="Proteomes" id="UP001298424"/>
    </source>
</evidence>
<dbReference type="RefSeq" id="WP_238748241.1">
    <property type="nucleotide sequence ID" value="NZ_JAKOOW010000033.1"/>
</dbReference>
<dbReference type="Proteomes" id="UP001298424">
    <property type="component" value="Unassembled WGS sequence"/>
</dbReference>
<evidence type="ECO:0000313" key="2">
    <source>
        <dbReference type="EMBL" id="MCG6504709.1"/>
    </source>
</evidence>
<comment type="caution">
    <text evidence="2">The sequence shown here is derived from an EMBL/GenBank/DDBJ whole genome shotgun (WGS) entry which is preliminary data.</text>
</comment>
<keyword evidence="3" id="KW-1185">Reference proteome</keyword>